<protein>
    <submittedName>
        <fullName evidence="1">Uncharacterized protein</fullName>
    </submittedName>
</protein>
<sequence>MYDTSSDSMRRQAIGISADGGGPYQIVGVQFADFFQNFPAFVQSLTAQQDETQGLQGEEIKMGRTVNHGPVCRAWGELLPVGGKSAQSCPANQGAACYLFGLRQPGLAEQQLVHGKIGGQVIRIGQQMLPQQFFHLGRVCAVGQCGLQQRSGLPGRIGKGQGDLSEGTVRAHWTMPPGLTELEKDAVTAPWIGPIHVAIFRTDDPAGATLQAAVRGQDHSTSLVFGVTGGWTGEGAGLCFAIIRADLRIADLNMRPTFINPVAVLKQFLFDLDHRVALHMR</sequence>
<accession>A0ABY1MKT1</accession>
<evidence type="ECO:0000313" key="1">
    <source>
        <dbReference type="EMBL" id="SMH64266.1"/>
    </source>
</evidence>
<dbReference type="Proteomes" id="UP000193925">
    <property type="component" value="Chromosome AFERRI"/>
</dbReference>
<gene>
    <name evidence="1" type="ORF">AFERRI_10299</name>
</gene>
<dbReference type="EMBL" id="LT841305">
    <property type="protein sequence ID" value="SMH64266.1"/>
    <property type="molecule type" value="Genomic_DNA"/>
</dbReference>
<organism evidence="1 2">
    <name type="scientific">Acidithiobacillus ferrivorans</name>
    <dbReference type="NCBI Taxonomy" id="160808"/>
    <lineage>
        <taxon>Bacteria</taxon>
        <taxon>Pseudomonadati</taxon>
        <taxon>Pseudomonadota</taxon>
        <taxon>Acidithiobacillia</taxon>
        <taxon>Acidithiobacillales</taxon>
        <taxon>Acidithiobacillaceae</taxon>
        <taxon>Acidithiobacillus</taxon>
    </lineage>
</organism>
<reference evidence="1 2" key="1">
    <citation type="submission" date="2017-03" db="EMBL/GenBank/DDBJ databases">
        <authorList>
            <person name="Regsiter A."/>
            <person name="William W."/>
        </authorList>
    </citation>
    <scope>NUCLEOTIDE SEQUENCE [LARGE SCALE GENOMIC DNA]</scope>
    <source>
        <strain evidence="1">PRJEB5721</strain>
    </source>
</reference>
<evidence type="ECO:0000313" key="2">
    <source>
        <dbReference type="Proteomes" id="UP000193925"/>
    </source>
</evidence>
<proteinExistence type="predicted"/>
<name>A0ABY1MKT1_9PROT</name>
<keyword evidence="2" id="KW-1185">Reference proteome</keyword>